<dbReference type="Proteomes" id="UP000294003">
    <property type="component" value="Unassembled WGS sequence"/>
</dbReference>
<feature type="region of interest" description="Disordered" evidence="1">
    <location>
        <begin position="312"/>
        <end position="348"/>
    </location>
</feature>
<feature type="region of interest" description="Disordered" evidence="1">
    <location>
        <begin position="360"/>
        <end position="459"/>
    </location>
</feature>
<evidence type="ECO:0008006" key="6">
    <source>
        <dbReference type="Google" id="ProtNLM"/>
    </source>
</evidence>
<evidence type="ECO:0000256" key="3">
    <source>
        <dbReference type="SAM" id="SignalP"/>
    </source>
</evidence>
<proteinExistence type="predicted"/>
<feature type="compositionally biased region" description="Polar residues" evidence="1">
    <location>
        <begin position="533"/>
        <end position="542"/>
    </location>
</feature>
<keyword evidence="2" id="KW-0812">Transmembrane</keyword>
<feature type="signal peptide" evidence="3">
    <location>
        <begin position="1"/>
        <end position="34"/>
    </location>
</feature>
<evidence type="ECO:0000313" key="4">
    <source>
        <dbReference type="EMBL" id="RYO92615.1"/>
    </source>
</evidence>
<evidence type="ECO:0000313" key="5">
    <source>
        <dbReference type="Proteomes" id="UP000294003"/>
    </source>
</evidence>
<comment type="caution">
    <text evidence="4">The sequence shown here is derived from an EMBL/GenBank/DDBJ whole genome shotgun (WGS) entry which is preliminary data.</text>
</comment>
<protein>
    <recommendedName>
        <fullName evidence="6">SH3 domain-containing protein</fullName>
    </recommendedName>
</protein>
<dbReference type="Gene3D" id="2.30.30.40">
    <property type="entry name" value="SH3 Domains"/>
    <property type="match status" value="1"/>
</dbReference>
<feature type="chain" id="PRO_5046838816" description="SH3 domain-containing protein" evidence="3">
    <location>
        <begin position="35"/>
        <end position="589"/>
    </location>
</feature>
<feature type="compositionally biased region" description="Basic and acidic residues" evidence="1">
    <location>
        <begin position="391"/>
        <end position="411"/>
    </location>
</feature>
<dbReference type="CDD" id="cd00174">
    <property type="entry name" value="SH3"/>
    <property type="match status" value="1"/>
</dbReference>
<keyword evidence="5" id="KW-1185">Reference proteome</keyword>
<feature type="compositionally biased region" description="Low complexity" evidence="1">
    <location>
        <begin position="439"/>
        <end position="453"/>
    </location>
</feature>
<dbReference type="InterPro" id="IPR036028">
    <property type="entry name" value="SH3-like_dom_sf"/>
</dbReference>
<sequence length="589" mass="62529">MLSLSRPRTKGDRASWTMRTALLSILSTAPVAIAQGDCISLSGSTACPAFSSASISPSGRASAFYPFLQFVSDTASFDEQVEQYVRTSYVQLKYQTLLGCRNVDLVNTTQYYARFTTSVICNAIVQNSDRECGLTEDAARPLCADSCTQFAQSEAYIAADNQLCANPNEDSVESQIRADFQDCVVPAKSLSSVECIQAIDNESTNCGYGSSLVGLCSYCASGGINSTDTCCYNSDAETRCVDVVLPTIIPSVTLSTPLPTSTSTSTPTPQNQNDSLSGGAIAGIVIGSLAGLALLIFLLFLCIRIARRRRGSGSSQKGSVFNRPSPSRKGPQVTKIPGGAPPQTYEIHPGGRIARMSALEGHSADASPKHGESRHGGSAGTEAGGYATSRRRGDTRDTSSDDYGESPHLDTRAGVLRAPRTTRRNGSLSSGSVLAGEDPQSPSSGGGMSSPPGVASQQSEQLPFFKDYYSQDDIHPGDRVAVLWAYQPRAADEFALERGDMLKVVGIWDDGWATGTMMDERADEWEARRQAQRDSGVSNTSGRGRDISPPASGEIKAFPLVCVCLPEHWKKTIDGDGSTETGSSAHHGP</sequence>
<feature type="compositionally biased region" description="Polar residues" evidence="1">
    <location>
        <begin position="316"/>
        <end position="325"/>
    </location>
</feature>
<accession>A0ABY0HIE4</accession>
<gene>
    <name evidence="4" type="ORF">DL762_001518</name>
</gene>
<keyword evidence="3" id="KW-0732">Signal</keyword>
<dbReference type="PANTHER" id="PTHR16861">
    <property type="entry name" value="GLYCOPROTEIN 38"/>
    <property type="match status" value="1"/>
</dbReference>
<feature type="transmembrane region" description="Helical" evidence="2">
    <location>
        <begin position="280"/>
        <end position="303"/>
    </location>
</feature>
<name>A0ABY0HIE4_9PEZI</name>
<organism evidence="4 5">
    <name type="scientific">Monosporascus cannonballus</name>
    <dbReference type="NCBI Taxonomy" id="155416"/>
    <lineage>
        <taxon>Eukaryota</taxon>
        <taxon>Fungi</taxon>
        <taxon>Dikarya</taxon>
        <taxon>Ascomycota</taxon>
        <taxon>Pezizomycotina</taxon>
        <taxon>Sordariomycetes</taxon>
        <taxon>Xylariomycetidae</taxon>
        <taxon>Xylariales</taxon>
        <taxon>Xylariales incertae sedis</taxon>
        <taxon>Monosporascus</taxon>
    </lineage>
</organism>
<dbReference type="PANTHER" id="PTHR16861:SF4">
    <property type="entry name" value="SH3 DOMAIN PROTEIN (AFU_ORTHOLOGUE AFUA_1G13610)"/>
    <property type="match status" value="1"/>
</dbReference>
<keyword evidence="2" id="KW-0472">Membrane</keyword>
<evidence type="ECO:0000256" key="2">
    <source>
        <dbReference type="SAM" id="Phobius"/>
    </source>
</evidence>
<dbReference type="EMBL" id="QJNS01000025">
    <property type="protein sequence ID" value="RYO92615.1"/>
    <property type="molecule type" value="Genomic_DNA"/>
</dbReference>
<feature type="region of interest" description="Disordered" evidence="1">
    <location>
        <begin position="526"/>
        <end position="553"/>
    </location>
</feature>
<reference evidence="4 5" key="1">
    <citation type="submission" date="2018-06" db="EMBL/GenBank/DDBJ databases">
        <title>Complete Genomes of Monosporascus.</title>
        <authorList>
            <person name="Robinson A.J."/>
            <person name="Natvig D.O."/>
        </authorList>
    </citation>
    <scope>NUCLEOTIDE SEQUENCE [LARGE SCALE GENOMIC DNA]</scope>
    <source>
        <strain evidence="4 5">CBS 609.92</strain>
    </source>
</reference>
<evidence type="ECO:0000256" key="1">
    <source>
        <dbReference type="SAM" id="MobiDB-lite"/>
    </source>
</evidence>
<dbReference type="SUPFAM" id="SSF50044">
    <property type="entry name" value="SH3-domain"/>
    <property type="match status" value="1"/>
</dbReference>
<keyword evidence="2" id="KW-1133">Transmembrane helix</keyword>